<organism evidence="1 2">
    <name type="scientific">Dendrothele bispora (strain CBS 962.96)</name>
    <dbReference type="NCBI Taxonomy" id="1314807"/>
    <lineage>
        <taxon>Eukaryota</taxon>
        <taxon>Fungi</taxon>
        <taxon>Dikarya</taxon>
        <taxon>Basidiomycota</taxon>
        <taxon>Agaricomycotina</taxon>
        <taxon>Agaricomycetes</taxon>
        <taxon>Agaricomycetidae</taxon>
        <taxon>Agaricales</taxon>
        <taxon>Agaricales incertae sedis</taxon>
        <taxon>Dendrothele</taxon>
    </lineage>
</organism>
<name>A0A4S8LKJ3_DENBC</name>
<evidence type="ECO:0000313" key="2">
    <source>
        <dbReference type="Proteomes" id="UP000297245"/>
    </source>
</evidence>
<sequence length="73" mass="8531">MDDCNLDLQHNLTAAWGAAVNYLAWSARADTPPETIRNVFQAFTRHITCEECILERDQRIEQVIRQWNETSRP</sequence>
<accession>A0A4S8LKJ3</accession>
<dbReference type="Proteomes" id="UP000297245">
    <property type="component" value="Unassembled WGS sequence"/>
</dbReference>
<evidence type="ECO:0008006" key="3">
    <source>
        <dbReference type="Google" id="ProtNLM"/>
    </source>
</evidence>
<dbReference type="AlphaFoldDB" id="A0A4S8LKJ3"/>
<dbReference type="EMBL" id="ML179358">
    <property type="protein sequence ID" value="THU89729.1"/>
    <property type="molecule type" value="Genomic_DNA"/>
</dbReference>
<evidence type="ECO:0000313" key="1">
    <source>
        <dbReference type="EMBL" id="THU89729.1"/>
    </source>
</evidence>
<gene>
    <name evidence="1" type="ORF">K435DRAFT_865000</name>
</gene>
<proteinExistence type="predicted"/>
<dbReference type="OrthoDB" id="3265815at2759"/>
<reference evidence="1 2" key="1">
    <citation type="journal article" date="2019" name="Nat. Ecol. Evol.">
        <title>Megaphylogeny resolves global patterns of mushroom evolution.</title>
        <authorList>
            <person name="Varga T."/>
            <person name="Krizsan K."/>
            <person name="Foldi C."/>
            <person name="Dima B."/>
            <person name="Sanchez-Garcia M."/>
            <person name="Sanchez-Ramirez S."/>
            <person name="Szollosi G.J."/>
            <person name="Szarkandi J.G."/>
            <person name="Papp V."/>
            <person name="Albert L."/>
            <person name="Andreopoulos W."/>
            <person name="Angelini C."/>
            <person name="Antonin V."/>
            <person name="Barry K.W."/>
            <person name="Bougher N.L."/>
            <person name="Buchanan P."/>
            <person name="Buyck B."/>
            <person name="Bense V."/>
            <person name="Catcheside P."/>
            <person name="Chovatia M."/>
            <person name="Cooper J."/>
            <person name="Damon W."/>
            <person name="Desjardin D."/>
            <person name="Finy P."/>
            <person name="Geml J."/>
            <person name="Haridas S."/>
            <person name="Hughes K."/>
            <person name="Justo A."/>
            <person name="Karasinski D."/>
            <person name="Kautmanova I."/>
            <person name="Kiss B."/>
            <person name="Kocsube S."/>
            <person name="Kotiranta H."/>
            <person name="LaButti K.M."/>
            <person name="Lechner B.E."/>
            <person name="Liimatainen K."/>
            <person name="Lipzen A."/>
            <person name="Lukacs Z."/>
            <person name="Mihaltcheva S."/>
            <person name="Morgado L.N."/>
            <person name="Niskanen T."/>
            <person name="Noordeloos M.E."/>
            <person name="Ohm R.A."/>
            <person name="Ortiz-Santana B."/>
            <person name="Ovrebo C."/>
            <person name="Racz N."/>
            <person name="Riley R."/>
            <person name="Savchenko A."/>
            <person name="Shiryaev A."/>
            <person name="Soop K."/>
            <person name="Spirin V."/>
            <person name="Szebenyi C."/>
            <person name="Tomsovsky M."/>
            <person name="Tulloss R.E."/>
            <person name="Uehling J."/>
            <person name="Grigoriev I.V."/>
            <person name="Vagvolgyi C."/>
            <person name="Papp T."/>
            <person name="Martin F.M."/>
            <person name="Miettinen O."/>
            <person name="Hibbett D.S."/>
            <person name="Nagy L.G."/>
        </authorList>
    </citation>
    <scope>NUCLEOTIDE SEQUENCE [LARGE SCALE GENOMIC DNA]</scope>
    <source>
        <strain evidence="1 2">CBS 962.96</strain>
    </source>
</reference>
<protein>
    <recommendedName>
        <fullName evidence="3">Sulfhydryl oxidase</fullName>
    </recommendedName>
</protein>
<keyword evidence="2" id="KW-1185">Reference proteome</keyword>